<proteinExistence type="predicted"/>
<keyword evidence="4" id="KW-1185">Reference proteome</keyword>
<dbReference type="Gene3D" id="1.10.8.1170">
    <property type="match status" value="1"/>
</dbReference>
<gene>
    <name evidence="3" type="ORF">E2C01_024845</name>
</gene>
<keyword evidence="1" id="KW-1133">Transmembrane helix</keyword>
<dbReference type="AlphaFoldDB" id="A0A5B7EBT7"/>
<dbReference type="EMBL" id="VSRR010002459">
    <property type="protein sequence ID" value="MPC31551.1"/>
    <property type="molecule type" value="Genomic_DNA"/>
</dbReference>
<evidence type="ECO:0000256" key="2">
    <source>
        <dbReference type="SAM" id="SignalP"/>
    </source>
</evidence>
<name>A0A5B7EBT7_PORTR</name>
<feature type="chain" id="PRO_5022833444" evidence="2">
    <location>
        <begin position="27"/>
        <end position="154"/>
    </location>
</feature>
<feature type="transmembrane region" description="Helical" evidence="1">
    <location>
        <begin position="86"/>
        <end position="107"/>
    </location>
</feature>
<accession>A0A5B7EBT7</accession>
<keyword evidence="1" id="KW-0812">Transmembrane</keyword>
<reference evidence="3 4" key="1">
    <citation type="submission" date="2019-05" db="EMBL/GenBank/DDBJ databases">
        <title>Another draft genome of Portunus trituberculatus and its Hox gene families provides insights of decapod evolution.</title>
        <authorList>
            <person name="Jeong J.-H."/>
            <person name="Song I."/>
            <person name="Kim S."/>
            <person name="Choi T."/>
            <person name="Kim D."/>
            <person name="Ryu S."/>
            <person name="Kim W."/>
        </authorList>
    </citation>
    <scope>NUCLEOTIDE SEQUENCE [LARGE SCALE GENOMIC DNA]</scope>
    <source>
        <tissue evidence="3">Muscle</tissue>
    </source>
</reference>
<organism evidence="3 4">
    <name type="scientific">Portunus trituberculatus</name>
    <name type="common">Swimming crab</name>
    <name type="synonym">Neptunus trituberculatus</name>
    <dbReference type="NCBI Taxonomy" id="210409"/>
    <lineage>
        <taxon>Eukaryota</taxon>
        <taxon>Metazoa</taxon>
        <taxon>Ecdysozoa</taxon>
        <taxon>Arthropoda</taxon>
        <taxon>Crustacea</taxon>
        <taxon>Multicrustacea</taxon>
        <taxon>Malacostraca</taxon>
        <taxon>Eumalacostraca</taxon>
        <taxon>Eucarida</taxon>
        <taxon>Decapoda</taxon>
        <taxon>Pleocyemata</taxon>
        <taxon>Brachyura</taxon>
        <taxon>Eubrachyura</taxon>
        <taxon>Portunoidea</taxon>
        <taxon>Portunidae</taxon>
        <taxon>Portuninae</taxon>
        <taxon>Portunus</taxon>
    </lineage>
</organism>
<dbReference type="Proteomes" id="UP000324222">
    <property type="component" value="Unassembled WGS sequence"/>
</dbReference>
<evidence type="ECO:0000313" key="3">
    <source>
        <dbReference type="EMBL" id="MPC31551.1"/>
    </source>
</evidence>
<feature type="signal peptide" evidence="2">
    <location>
        <begin position="1"/>
        <end position="26"/>
    </location>
</feature>
<keyword evidence="1" id="KW-0472">Membrane</keyword>
<protein>
    <submittedName>
        <fullName evidence="3">Uncharacterized protein</fullName>
    </submittedName>
</protein>
<keyword evidence="2" id="KW-0732">Signal</keyword>
<evidence type="ECO:0000313" key="4">
    <source>
        <dbReference type="Proteomes" id="UP000324222"/>
    </source>
</evidence>
<sequence>MAGSEVLVMAVVVLWWCCGAVVGVSACLCCDDSQESFLFLRQSVLECSPHWNREKSHWLSLSLKSMVKGQPLERSRWNLLESERQATVVVVVVTVAAVAVVVVVVVVSSSGGGGGGGGDGGGYSRTIRASRWDKSGTPFLDRDLRGPLAAGTVD</sequence>
<evidence type="ECO:0000256" key="1">
    <source>
        <dbReference type="SAM" id="Phobius"/>
    </source>
</evidence>
<comment type="caution">
    <text evidence="3">The sequence shown here is derived from an EMBL/GenBank/DDBJ whole genome shotgun (WGS) entry which is preliminary data.</text>
</comment>